<dbReference type="Proteomes" id="UP000241769">
    <property type="component" value="Unassembled WGS sequence"/>
</dbReference>
<keyword evidence="1" id="KW-1133">Transmembrane helix</keyword>
<dbReference type="InParanoid" id="A0A2P6NBY6"/>
<reference evidence="2 3" key="1">
    <citation type="journal article" date="2018" name="Genome Biol. Evol.">
        <title>Multiple Roots of Fruiting Body Formation in Amoebozoa.</title>
        <authorList>
            <person name="Hillmann F."/>
            <person name="Forbes G."/>
            <person name="Novohradska S."/>
            <person name="Ferling I."/>
            <person name="Riege K."/>
            <person name="Groth M."/>
            <person name="Westermann M."/>
            <person name="Marz M."/>
            <person name="Spaller T."/>
            <person name="Winckler T."/>
            <person name="Schaap P."/>
            <person name="Glockner G."/>
        </authorList>
    </citation>
    <scope>NUCLEOTIDE SEQUENCE [LARGE SCALE GENOMIC DNA]</scope>
    <source>
        <strain evidence="2 3">Jena</strain>
    </source>
</reference>
<comment type="caution">
    <text evidence="2">The sequence shown here is derived from an EMBL/GenBank/DDBJ whole genome shotgun (WGS) entry which is preliminary data.</text>
</comment>
<accession>A0A2P6NBY6</accession>
<gene>
    <name evidence="2" type="ORF">PROFUN_10972</name>
</gene>
<evidence type="ECO:0000313" key="2">
    <source>
        <dbReference type="EMBL" id="PRP81442.1"/>
    </source>
</evidence>
<keyword evidence="3" id="KW-1185">Reference proteome</keyword>
<keyword evidence="1" id="KW-0472">Membrane</keyword>
<organism evidence="2 3">
    <name type="scientific">Planoprotostelium fungivorum</name>
    <dbReference type="NCBI Taxonomy" id="1890364"/>
    <lineage>
        <taxon>Eukaryota</taxon>
        <taxon>Amoebozoa</taxon>
        <taxon>Evosea</taxon>
        <taxon>Variosea</taxon>
        <taxon>Cavosteliida</taxon>
        <taxon>Cavosteliaceae</taxon>
        <taxon>Planoprotostelium</taxon>
    </lineage>
</organism>
<keyword evidence="1" id="KW-0812">Transmembrane</keyword>
<evidence type="ECO:0000256" key="1">
    <source>
        <dbReference type="SAM" id="Phobius"/>
    </source>
</evidence>
<proteinExistence type="predicted"/>
<feature type="transmembrane region" description="Helical" evidence="1">
    <location>
        <begin position="20"/>
        <end position="37"/>
    </location>
</feature>
<sequence length="53" mass="5906">MISLQLYYSNTLVSVNNSVFYLNIAAAGSGAMMLFQIPHGDKFNANLTKKRDH</sequence>
<name>A0A2P6NBY6_9EUKA</name>
<dbReference type="EMBL" id="MDYQ01000125">
    <property type="protein sequence ID" value="PRP81442.1"/>
    <property type="molecule type" value="Genomic_DNA"/>
</dbReference>
<protein>
    <submittedName>
        <fullName evidence="2">Uncharacterized protein</fullName>
    </submittedName>
</protein>
<evidence type="ECO:0000313" key="3">
    <source>
        <dbReference type="Proteomes" id="UP000241769"/>
    </source>
</evidence>
<dbReference type="AlphaFoldDB" id="A0A2P6NBY6"/>